<dbReference type="GO" id="GO:0008745">
    <property type="term" value="F:N-acetylmuramoyl-L-alanine amidase activity"/>
    <property type="evidence" value="ECO:0007669"/>
    <property type="project" value="UniProtKB-EC"/>
</dbReference>
<evidence type="ECO:0000313" key="1">
    <source>
        <dbReference type="EMBL" id="CAA9271530.1"/>
    </source>
</evidence>
<feature type="non-terminal residue" evidence="1">
    <location>
        <position position="1"/>
    </location>
</feature>
<reference evidence="1" key="1">
    <citation type="submission" date="2020-02" db="EMBL/GenBank/DDBJ databases">
        <authorList>
            <person name="Meier V. D."/>
        </authorList>
    </citation>
    <scope>NUCLEOTIDE SEQUENCE</scope>
    <source>
        <strain evidence="1">AVDCRST_MAG95</strain>
    </source>
</reference>
<organism evidence="1">
    <name type="scientific">uncultured Adhaeribacter sp</name>
    <dbReference type="NCBI Taxonomy" id="448109"/>
    <lineage>
        <taxon>Bacteria</taxon>
        <taxon>Pseudomonadati</taxon>
        <taxon>Bacteroidota</taxon>
        <taxon>Cytophagia</taxon>
        <taxon>Cytophagales</taxon>
        <taxon>Hymenobacteraceae</taxon>
        <taxon>Adhaeribacter</taxon>
        <taxon>environmental samples</taxon>
    </lineage>
</organism>
<name>A0A6J4J9H4_9BACT</name>
<proteinExistence type="predicted"/>
<protein>
    <submittedName>
        <fullName evidence="1">N-acetylmuramoyl-L-alanine amidase</fullName>
        <ecNumber evidence="1">3.5.1.28</ecNumber>
    </submittedName>
</protein>
<accession>A0A6J4J9H4</accession>
<dbReference type="EMBL" id="CADCTJ010000871">
    <property type="protein sequence ID" value="CAA9271530.1"/>
    <property type="molecule type" value="Genomic_DNA"/>
</dbReference>
<keyword evidence="1" id="KW-0378">Hydrolase</keyword>
<dbReference type="AlphaFoldDB" id="A0A6J4J9H4"/>
<dbReference type="EC" id="3.5.1.28" evidence="1"/>
<sequence>NLEAAIRAFKLHFIQTEVNAVLTESDKRVLYNLYRKYL</sequence>
<gene>
    <name evidence="1" type="ORF">AVDCRST_MAG95-2784</name>
</gene>